<evidence type="ECO:0000256" key="1">
    <source>
        <dbReference type="ARBA" id="ARBA00004141"/>
    </source>
</evidence>
<dbReference type="Gene3D" id="1.20.1080.10">
    <property type="entry name" value="Glycerol uptake facilitator protein"/>
    <property type="match status" value="1"/>
</dbReference>
<dbReference type="PROSITE" id="PS00221">
    <property type="entry name" value="MIP"/>
    <property type="match status" value="1"/>
</dbReference>
<feature type="transmembrane region" description="Helical" evidence="9">
    <location>
        <begin position="300"/>
        <end position="324"/>
    </location>
</feature>
<reference evidence="10 11" key="1">
    <citation type="submission" date="2024-04" db="EMBL/GenBank/DDBJ databases">
        <title>genome sequences of Mucor flavus KT1a and Helicostylum pulchrum KT1b strains isolated from the surface of a dry-aged beef.</title>
        <authorList>
            <person name="Toyotome T."/>
            <person name="Hosono M."/>
            <person name="Torimaru M."/>
            <person name="Fukuda K."/>
            <person name="Mikami N."/>
        </authorList>
    </citation>
    <scope>NUCLEOTIDE SEQUENCE [LARGE SCALE GENOMIC DNA]</scope>
    <source>
        <strain evidence="10 11">KT1a</strain>
    </source>
</reference>
<feature type="compositionally biased region" description="Polar residues" evidence="8">
    <location>
        <begin position="1"/>
        <end position="12"/>
    </location>
</feature>
<evidence type="ECO:0000256" key="9">
    <source>
        <dbReference type="SAM" id="Phobius"/>
    </source>
</evidence>
<feature type="region of interest" description="Disordered" evidence="8">
    <location>
        <begin position="1"/>
        <end position="26"/>
    </location>
</feature>
<sequence>MFFWSTPETRTAASLRDKTSTAAAEQDPLISIESRPQYNSIGSSGSSQKHINEDLTTARKTCYGNLIANLRSFRVKHREFLAEFIGTMILILLTCGISAEETLHIGPHRSWLTVSFGSGLSVLVAVCIAGHVSKKKYNGAHINPAVTITFWAFSGFPTRKVPVYILAQLLGAFTGAALLYSIIEPAITQFDDGTRQILGEFGTAGIFGTYPPLYVGIGSAVASEVIGTALLLLIIMVSGHPNNIPFRTAQGLMIAAGVMTISLGLGYTSGFSINPARDMGPRFFTAIAGWGMDVFTVHDYYSLVPMLAPLLGGLIGGLIFTVFID</sequence>
<evidence type="ECO:0000256" key="3">
    <source>
        <dbReference type="ARBA" id="ARBA00022448"/>
    </source>
</evidence>
<feature type="transmembrane region" description="Helical" evidence="9">
    <location>
        <begin position="251"/>
        <end position="273"/>
    </location>
</feature>
<feature type="transmembrane region" description="Helical" evidence="9">
    <location>
        <begin position="80"/>
        <end position="99"/>
    </location>
</feature>
<accession>A0ABP9YQI7</accession>
<dbReference type="PRINTS" id="PR00783">
    <property type="entry name" value="MINTRINSICP"/>
</dbReference>
<keyword evidence="6 9" id="KW-0472">Membrane</keyword>
<keyword evidence="4 7" id="KW-0812">Transmembrane</keyword>
<gene>
    <name evidence="10" type="primary">AQP2</name>
    <name evidence="10" type="ORF">MFLAVUS_002506</name>
</gene>
<name>A0ABP9YQI7_9FUNG</name>
<evidence type="ECO:0000256" key="2">
    <source>
        <dbReference type="ARBA" id="ARBA00006175"/>
    </source>
</evidence>
<dbReference type="PANTHER" id="PTHR43829">
    <property type="entry name" value="AQUAPORIN OR AQUAGLYCEROPORIN RELATED"/>
    <property type="match status" value="1"/>
</dbReference>
<protein>
    <submittedName>
        <fullName evidence="10">Aquaporin-2</fullName>
    </submittedName>
</protein>
<dbReference type="InterPro" id="IPR000425">
    <property type="entry name" value="MIP"/>
</dbReference>
<keyword evidence="5 9" id="KW-1133">Transmembrane helix</keyword>
<dbReference type="Proteomes" id="UP001473302">
    <property type="component" value="Unassembled WGS sequence"/>
</dbReference>
<dbReference type="EMBL" id="BAABUK010000004">
    <property type="protein sequence ID" value="GAA5809102.1"/>
    <property type="molecule type" value="Genomic_DNA"/>
</dbReference>
<proteinExistence type="inferred from homology"/>
<dbReference type="Pfam" id="PF00230">
    <property type="entry name" value="MIP"/>
    <property type="match status" value="1"/>
</dbReference>
<evidence type="ECO:0000256" key="4">
    <source>
        <dbReference type="ARBA" id="ARBA00022692"/>
    </source>
</evidence>
<evidence type="ECO:0000256" key="8">
    <source>
        <dbReference type="SAM" id="MobiDB-lite"/>
    </source>
</evidence>
<feature type="transmembrane region" description="Helical" evidence="9">
    <location>
        <begin position="163"/>
        <end position="183"/>
    </location>
</feature>
<comment type="similarity">
    <text evidence="2 7">Belongs to the MIP/aquaporin (TC 1.A.8) family.</text>
</comment>
<dbReference type="SUPFAM" id="SSF81338">
    <property type="entry name" value="Aquaporin-like"/>
    <property type="match status" value="1"/>
</dbReference>
<keyword evidence="3 7" id="KW-0813">Transport</keyword>
<evidence type="ECO:0000256" key="6">
    <source>
        <dbReference type="ARBA" id="ARBA00023136"/>
    </source>
</evidence>
<organism evidence="10 11">
    <name type="scientific">Mucor flavus</name>
    <dbReference type="NCBI Taxonomy" id="439312"/>
    <lineage>
        <taxon>Eukaryota</taxon>
        <taxon>Fungi</taxon>
        <taxon>Fungi incertae sedis</taxon>
        <taxon>Mucoromycota</taxon>
        <taxon>Mucoromycotina</taxon>
        <taxon>Mucoromycetes</taxon>
        <taxon>Mucorales</taxon>
        <taxon>Mucorineae</taxon>
        <taxon>Mucoraceae</taxon>
        <taxon>Mucor</taxon>
    </lineage>
</organism>
<evidence type="ECO:0000313" key="11">
    <source>
        <dbReference type="Proteomes" id="UP001473302"/>
    </source>
</evidence>
<evidence type="ECO:0000256" key="5">
    <source>
        <dbReference type="ARBA" id="ARBA00022989"/>
    </source>
</evidence>
<evidence type="ECO:0000256" key="7">
    <source>
        <dbReference type="RuleBase" id="RU000477"/>
    </source>
</evidence>
<dbReference type="PANTHER" id="PTHR43829:SF9">
    <property type="entry name" value="AQUAPORIN-9"/>
    <property type="match status" value="1"/>
</dbReference>
<feature type="transmembrane region" description="Helical" evidence="9">
    <location>
        <begin position="111"/>
        <end position="132"/>
    </location>
</feature>
<dbReference type="InterPro" id="IPR023271">
    <property type="entry name" value="Aquaporin-like"/>
</dbReference>
<comment type="subcellular location">
    <subcellularLocation>
        <location evidence="1">Membrane</location>
        <topology evidence="1">Multi-pass membrane protein</topology>
    </subcellularLocation>
</comment>
<keyword evidence="11" id="KW-1185">Reference proteome</keyword>
<dbReference type="InterPro" id="IPR022357">
    <property type="entry name" value="MIP_CS"/>
</dbReference>
<comment type="caution">
    <text evidence="10">The sequence shown here is derived from an EMBL/GenBank/DDBJ whole genome shotgun (WGS) entry which is preliminary data.</text>
</comment>
<evidence type="ECO:0000313" key="10">
    <source>
        <dbReference type="EMBL" id="GAA5809102.1"/>
    </source>
</evidence>
<dbReference type="NCBIfam" id="TIGR00861">
    <property type="entry name" value="MIP"/>
    <property type="match status" value="1"/>
</dbReference>
<feature type="transmembrane region" description="Helical" evidence="9">
    <location>
        <begin position="213"/>
        <end position="239"/>
    </location>
</feature>
<dbReference type="InterPro" id="IPR050363">
    <property type="entry name" value="MIP/Aquaporin"/>
</dbReference>